<sequence>MNPQGLINRMENLVSQLGKKNEEQKQLGREKAEAEQSYRVAKAKEILRLKAEKYPVTLIADLTKGNEKVAELKLKSDIAESAYFTAISATENIRLEIEIIRSQLTWLRSEMNNQ</sequence>
<evidence type="ECO:0000313" key="2">
    <source>
        <dbReference type="Proteomes" id="UP001058074"/>
    </source>
</evidence>
<organism evidence="1 2">
    <name type="scientific">Inconstantimicrobium mannanitabidum</name>
    <dbReference type="NCBI Taxonomy" id="1604901"/>
    <lineage>
        <taxon>Bacteria</taxon>
        <taxon>Bacillati</taxon>
        <taxon>Bacillota</taxon>
        <taxon>Clostridia</taxon>
        <taxon>Eubacteriales</taxon>
        <taxon>Clostridiaceae</taxon>
        <taxon>Inconstantimicrobium</taxon>
    </lineage>
</organism>
<proteinExistence type="predicted"/>
<reference evidence="1" key="1">
    <citation type="journal article" date="2025" name="Int. J. Syst. Evol. Microbiol.">
        <title>Inconstantimicrobium mannanitabidum sp. nov., a novel member of the family Clostridiaceae isolated from anoxic soil under the treatment of reductive soil disinfestation.</title>
        <authorList>
            <person name="Ueki A."/>
            <person name="Tonouchi A."/>
            <person name="Honma S."/>
            <person name="Kaku N."/>
            <person name="Ueki K."/>
        </authorList>
    </citation>
    <scope>NUCLEOTIDE SEQUENCE</scope>
    <source>
        <strain evidence="1">TW13</strain>
    </source>
</reference>
<evidence type="ECO:0000313" key="1">
    <source>
        <dbReference type="EMBL" id="GKX65621.1"/>
    </source>
</evidence>
<gene>
    <name evidence="1" type="ORF">rsdtw13_08790</name>
</gene>
<dbReference type="EMBL" id="BROD01000001">
    <property type="protein sequence ID" value="GKX65621.1"/>
    <property type="molecule type" value="Genomic_DNA"/>
</dbReference>
<comment type="caution">
    <text evidence="1">The sequence shown here is derived from an EMBL/GenBank/DDBJ whole genome shotgun (WGS) entry which is preliminary data.</text>
</comment>
<accession>A0ACB5R9A8</accession>
<name>A0ACB5R9A8_9CLOT</name>
<keyword evidence="2" id="KW-1185">Reference proteome</keyword>
<dbReference type="Proteomes" id="UP001058074">
    <property type="component" value="Unassembled WGS sequence"/>
</dbReference>
<protein>
    <submittedName>
        <fullName evidence="1">Uncharacterized protein</fullName>
    </submittedName>
</protein>